<dbReference type="EMBL" id="SACO01000020">
    <property type="protein sequence ID" value="RVU02327.1"/>
    <property type="molecule type" value="Genomic_DNA"/>
</dbReference>
<dbReference type="Proteomes" id="UP000282837">
    <property type="component" value="Unassembled WGS sequence"/>
</dbReference>
<evidence type="ECO:0000313" key="1">
    <source>
        <dbReference type="EMBL" id="RVU02327.1"/>
    </source>
</evidence>
<accession>A0A3S2VPI2</accession>
<gene>
    <name evidence="1" type="ORF">EOE18_17015</name>
</gene>
<protein>
    <submittedName>
        <fullName evidence="1">Uncharacterized protein</fullName>
    </submittedName>
</protein>
<sequence length="290" mass="31687">MQLRAVVALAPLVGDDNLAGNALVALLAESWRAGAQSLAHGSIEEGRPITIRAMGRSFHRPYETMRRALRKLADMDLIELRDDGVVLCRDIATHPAVRKYLVQMHDIMVTLMDDLFVFAKLPLPPFAKGAATQDGLILAALDLHLLGAEAMESLIADWTGLLVISAITAGNTRDITYHPELAFTYAAADAIPPMHLRRPVLFKNLCETLPICATTAWRRVTVLKMLGAVKTVDGGLVNDSKWFGNSKIVDSICSMVERMHHIIGKIPLDISQGFAPESHYITGRVPPVAL</sequence>
<comment type="caution">
    <text evidence="1">The sequence shown here is derived from an EMBL/GenBank/DDBJ whole genome shotgun (WGS) entry which is preliminary data.</text>
</comment>
<reference evidence="1 2" key="1">
    <citation type="submission" date="2019-01" db="EMBL/GenBank/DDBJ databases">
        <authorList>
            <person name="Chen W.-M."/>
        </authorList>
    </citation>
    <scope>NUCLEOTIDE SEQUENCE [LARGE SCALE GENOMIC DNA]</scope>
    <source>
        <strain evidence="1 2">FSY-9</strain>
    </source>
</reference>
<proteinExistence type="predicted"/>
<dbReference type="AlphaFoldDB" id="A0A3S2VPI2"/>
<name>A0A3S2VPI2_9SPHN</name>
<evidence type="ECO:0000313" key="2">
    <source>
        <dbReference type="Proteomes" id="UP000282837"/>
    </source>
</evidence>
<organism evidence="1 2">
    <name type="scientific">Novosphingobium umbonatum</name>
    <dbReference type="NCBI Taxonomy" id="1908524"/>
    <lineage>
        <taxon>Bacteria</taxon>
        <taxon>Pseudomonadati</taxon>
        <taxon>Pseudomonadota</taxon>
        <taxon>Alphaproteobacteria</taxon>
        <taxon>Sphingomonadales</taxon>
        <taxon>Sphingomonadaceae</taxon>
        <taxon>Novosphingobium</taxon>
    </lineage>
</organism>
<keyword evidence="2" id="KW-1185">Reference proteome</keyword>